<dbReference type="GO" id="GO:0005886">
    <property type="term" value="C:plasma membrane"/>
    <property type="evidence" value="ECO:0007669"/>
    <property type="project" value="UniProtKB-SubCell"/>
</dbReference>
<keyword evidence="6 9" id="KW-1133">Transmembrane helix</keyword>
<keyword evidence="7 9" id="KW-0472">Membrane</keyword>
<keyword evidence="4 9" id="KW-1003">Cell membrane</keyword>
<dbReference type="RefSeq" id="WP_074767556.1">
    <property type="nucleotide sequence ID" value="NZ_FNWO01000006.1"/>
</dbReference>
<gene>
    <name evidence="9" type="primary">fliQ</name>
    <name evidence="10" type="ORF">SAMN04244559_01700</name>
</gene>
<dbReference type="GO" id="GO:0009425">
    <property type="term" value="C:bacterial-type flagellum basal body"/>
    <property type="evidence" value="ECO:0007669"/>
    <property type="project" value="UniProtKB-SubCell"/>
</dbReference>
<keyword evidence="10" id="KW-0969">Cilium</keyword>
<evidence type="ECO:0000256" key="1">
    <source>
        <dbReference type="ARBA" id="ARBA00004651"/>
    </source>
</evidence>
<evidence type="ECO:0000256" key="3">
    <source>
        <dbReference type="ARBA" id="ARBA00021718"/>
    </source>
</evidence>
<name>A0A1H6HLE4_MAGFU</name>
<dbReference type="PANTHER" id="PTHR34040">
    <property type="entry name" value="FLAGELLAR BIOSYNTHETIC PROTEIN FLIQ"/>
    <property type="match status" value="1"/>
</dbReference>
<comment type="similarity">
    <text evidence="2 9">Belongs to the FliQ/MopD/SpaQ family.</text>
</comment>
<keyword evidence="10" id="KW-0282">Flagellum</keyword>
<evidence type="ECO:0000256" key="7">
    <source>
        <dbReference type="ARBA" id="ARBA00023136"/>
    </source>
</evidence>
<dbReference type="InterPro" id="IPR006305">
    <property type="entry name" value="FliQ"/>
</dbReference>
<keyword evidence="10" id="KW-0966">Cell projection</keyword>
<evidence type="ECO:0000313" key="10">
    <source>
        <dbReference type="EMBL" id="SEH35065.1"/>
    </source>
</evidence>
<evidence type="ECO:0000313" key="11">
    <source>
        <dbReference type="Proteomes" id="UP000182983"/>
    </source>
</evidence>
<dbReference type="OrthoDB" id="9806440at2"/>
<evidence type="ECO:0000256" key="4">
    <source>
        <dbReference type="ARBA" id="ARBA00022475"/>
    </source>
</evidence>
<feature type="transmembrane region" description="Helical" evidence="9">
    <location>
        <begin position="12"/>
        <end position="35"/>
    </location>
</feature>
<organism evidence="10 11">
    <name type="scientific">Magnetospirillum fulvum</name>
    <name type="common">Rhodospirillum fulvum</name>
    <dbReference type="NCBI Taxonomy" id="1082"/>
    <lineage>
        <taxon>Bacteria</taxon>
        <taxon>Pseudomonadati</taxon>
        <taxon>Pseudomonadota</taxon>
        <taxon>Alphaproteobacteria</taxon>
        <taxon>Rhodospirillales</taxon>
        <taxon>Rhodospirillaceae</taxon>
        <taxon>Magnetospirillum</taxon>
    </lineage>
</organism>
<evidence type="ECO:0000256" key="9">
    <source>
        <dbReference type="RuleBase" id="RU364090"/>
    </source>
</evidence>
<evidence type="ECO:0000256" key="8">
    <source>
        <dbReference type="ARBA" id="ARBA00023143"/>
    </source>
</evidence>
<reference evidence="11" key="1">
    <citation type="submission" date="2016-10" db="EMBL/GenBank/DDBJ databases">
        <authorList>
            <person name="Varghese N."/>
            <person name="Submissions S."/>
        </authorList>
    </citation>
    <scope>NUCLEOTIDE SEQUENCE [LARGE SCALE GENOMIC DNA]</scope>
    <source>
        <strain evidence="11">DSM 13234</strain>
    </source>
</reference>
<dbReference type="EMBL" id="FNWO01000006">
    <property type="protein sequence ID" value="SEH35065.1"/>
    <property type="molecule type" value="Genomic_DNA"/>
</dbReference>
<sequence>MTEAELIDVAREAVVVTLVVSAPSLLTALAVGLVVSIFQTLTQIQEQTLTFVPKLMLVFASLVLFLPFILGQLTEFWKHTMDRVIVGGG</sequence>
<keyword evidence="5 9" id="KW-0812">Transmembrane</keyword>
<evidence type="ECO:0000256" key="5">
    <source>
        <dbReference type="ARBA" id="ARBA00022692"/>
    </source>
</evidence>
<evidence type="ECO:0000256" key="2">
    <source>
        <dbReference type="ARBA" id="ARBA00006156"/>
    </source>
</evidence>
<dbReference type="PANTHER" id="PTHR34040:SF2">
    <property type="entry name" value="FLAGELLAR BIOSYNTHETIC PROTEIN FLIQ"/>
    <property type="match status" value="1"/>
</dbReference>
<dbReference type="AlphaFoldDB" id="A0A1H6HLE4"/>
<dbReference type="PIRSF" id="PIRSF004669">
    <property type="entry name" value="FliQ"/>
    <property type="match status" value="1"/>
</dbReference>
<dbReference type="InterPro" id="IPR002191">
    <property type="entry name" value="Bac_export_3"/>
</dbReference>
<dbReference type="Pfam" id="PF01313">
    <property type="entry name" value="Bac_export_3"/>
    <property type="match status" value="1"/>
</dbReference>
<dbReference type="GO" id="GO:0044780">
    <property type="term" value="P:bacterial-type flagellum assembly"/>
    <property type="evidence" value="ECO:0007669"/>
    <property type="project" value="InterPro"/>
</dbReference>
<dbReference type="GO" id="GO:0009306">
    <property type="term" value="P:protein secretion"/>
    <property type="evidence" value="ECO:0007669"/>
    <property type="project" value="InterPro"/>
</dbReference>
<keyword evidence="11" id="KW-1185">Reference proteome</keyword>
<dbReference type="Proteomes" id="UP000182983">
    <property type="component" value="Unassembled WGS sequence"/>
</dbReference>
<dbReference type="PRINTS" id="PR00952">
    <property type="entry name" value="TYPE3IMQPROT"/>
</dbReference>
<proteinExistence type="inferred from homology"/>
<comment type="function">
    <text evidence="9">Role in flagellar biosynthesis.</text>
</comment>
<evidence type="ECO:0000256" key="6">
    <source>
        <dbReference type="ARBA" id="ARBA00022989"/>
    </source>
</evidence>
<feature type="transmembrane region" description="Helical" evidence="9">
    <location>
        <begin position="55"/>
        <end position="73"/>
    </location>
</feature>
<comment type="subcellular location">
    <subcellularLocation>
        <location evidence="1 9">Cell membrane</location>
        <topology evidence="1">Multi-pass membrane protein</topology>
    </subcellularLocation>
    <subcellularLocation>
        <location evidence="9">Bacterial flagellum basal body</location>
    </subcellularLocation>
</comment>
<keyword evidence="8 9" id="KW-0975">Bacterial flagellum</keyword>
<protein>
    <recommendedName>
        <fullName evidence="3 9">Flagellar biosynthetic protein FliQ</fullName>
    </recommendedName>
</protein>
<accession>A0A1H6HLE4</accession>
<dbReference type="NCBIfam" id="TIGR01402">
    <property type="entry name" value="fliQ"/>
    <property type="match status" value="1"/>
</dbReference>